<name>A0A226D3X0_FOLCA</name>
<keyword evidence="1" id="KW-0812">Transmembrane</keyword>
<keyword evidence="1" id="KW-1133">Transmembrane helix</keyword>
<reference evidence="2 3" key="1">
    <citation type="submission" date="2015-12" db="EMBL/GenBank/DDBJ databases">
        <title>The genome of Folsomia candida.</title>
        <authorList>
            <person name="Faddeeva A."/>
            <person name="Derks M.F."/>
            <person name="Anvar Y."/>
            <person name="Smit S."/>
            <person name="Van Straalen N."/>
            <person name="Roelofs D."/>
        </authorList>
    </citation>
    <scope>NUCLEOTIDE SEQUENCE [LARGE SCALE GENOMIC DNA]</scope>
    <source>
        <strain evidence="2 3">VU population</strain>
        <tissue evidence="2">Whole body</tissue>
    </source>
</reference>
<organism evidence="2 3">
    <name type="scientific">Folsomia candida</name>
    <name type="common">Springtail</name>
    <dbReference type="NCBI Taxonomy" id="158441"/>
    <lineage>
        <taxon>Eukaryota</taxon>
        <taxon>Metazoa</taxon>
        <taxon>Ecdysozoa</taxon>
        <taxon>Arthropoda</taxon>
        <taxon>Hexapoda</taxon>
        <taxon>Collembola</taxon>
        <taxon>Entomobryomorpha</taxon>
        <taxon>Isotomoidea</taxon>
        <taxon>Isotomidae</taxon>
        <taxon>Proisotominae</taxon>
        <taxon>Folsomia</taxon>
    </lineage>
</organism>
<dbReference type="AlphaFoldDB" id="A0A226D3X0"/>
<protein>
    <submittedName>
        <fullName evidence="2">Uncharacterized protein</fullName>
    </submittedName>
</protein>
<feature type="transmembrane region" description="Helical" evidence="1">
    <location>
        <begin position="114"/>
        <end position="134"/>
    </location>
</feature>
<dbReference type="EMBL" id="LNIX01000039">
    <property type="protein sequence ID" value="OXA39351.1"/>
    <property type="molecule type" value="Genomic_DNA"/>
</dbReference>
<dbReference type="PROSITE" id="PS51257">
    <property type="entry name" value="PROKAR_LIPOPROTEIN"/>
    <property type="match status" value="1"/>
</dbReference>
<proteinExistence type="predicted"/>
<evidence type="ECO:0000256" key="1">
    <source>
        <dbReference type="SAM" id="Phobius"/>
    </source>
</evidence>
<dbReference type="Proteomes" id="UP000198287">
    <property type="component" value="Unassembled WGS sequence"/>
</dbReference>
<keyword evidence="1" id="KW-0472">Membrane</keyword>
<sequence length="164" mass="18234">MSRVKYFAKGHPTYVNLTGGCVTLANNEVIKYLSIRTYGQCVVLYALEGCKDTRGYHVLQIEGKSRDYYVQKLLTQTIPYYTKSVRLCGKEEEEAQNEDPDAASSCMSLASAPILSGIILLSFIGMVLISLSALGGAQIFKFYHFHQGNTAMLNVSYKSERHSV</sequence>
<evidence type="ECO:0000313" key="2">
    <source>
        <dbReference type="EMBL" id="OXA39351.1"/>
    </source>
</evidence>
<accession>A0A226D3X0</accession>
<evidence type="ECO:0000313" key="3">
    <source>
        <dbReference type="Proteomes" id="UP000198287"/>
    </source>
</evidence>
<comment type="caution">
    <text evidence="2">The sequence shown here is derived from an EMBL/GenBank/DDBJ whole genome shotgun (WGS) entry which is preliminary data.</text>
</comment>
<gene>
    <name evidence="2" type="ORF">Fcan01_25819</name>
</gene>
<keyword evidence="3" id="KW-1185">Reference proteome</keyword>